<feature type="region of interest" description="Disordered" evidence="1">
    <location>
        <begin position="345"/>
        <end position="497"/>
    </location>
</feature>
<dbReference type="SUPFAM" id="SSF53335">
    <property type="entry name" value="S-adenosyl-L-methionine-dependent methyltransferases"/>
    <property type="match status" value="1"/>
</dbReference>
<comment type="caution">
    <text evidence="2">The sequence shown here is derived from an EMBL/GenBank/DDBJ whole genome shotgun (WGS) entry which is preliminary data.</text>
</comment>
<evidence type="ECO:0000313" key="2">
    <source>
        <dbReference type="EMBL" id="TKD51517.1"/>
    </source>
</evidence>
<dbReference type="CDD" id="cd16403">
    <property type="entry name" value="ParB_N_like_MT"/>
    <property type="match status" value="1"/>
</dbReference>
<gene>
    <name evidence="2" type="ORF">FBR43_12705</name>
</gene>
<evidence type="ECO:0000313" key="3">
    <source>
        <dbReference type="Proteomes" id="UP000309138"/>
    </source>
</evidence>
<organism evidence="2 3">
    <name type="scientific">Sphingomonas baiyangensis</name>
    <dbReference type="NCBI Taxonomy" id="2572576"/>
    <lineage>
        <taxon>Bacteria</taxon>
        <taxon>Pseudomonadati</taxon>
        <taxon>Pseudomonadota</taxon>
        <taxon>Alphaproteobacteria</taxon>
        <taxon>Sphingomonadales</taxon>
        <taxon>Sphingomonadaceae</taxon>
        <taxon>Sphingomonas</taxon>
    </lineage>
</organism>
<dbReference type="InterPro" id="IPR029063">
    <property type="entry name" value="SAM-dependent_MTases_sf"/>
</dbReference>
<dbReference type="AlphaFoldDB" id="A0A4U1L3P2"/>
<feature type="compositionally biased region" description="Polar residues" evidence="1">
    <location>
        <begin position="487"/>
        <end position="497"/>
    </location>
</feature>
<dbReference type="EMBL" id="SWKR01000002">
    <property type="protein sequence ID" value="TKD51517.1"/>
    <property type="molecule type" value="Genomic_DNA"/>
</dbReference>
<proteinExistence type="predicted"/>
<name>A0A4U1L3P2_9SPHN</name>
<feature type="compositionally biased region" description="Basic and acidic residues" evidence="1">
    <location>
        <begin position="348"/>
        <end position="363"/>
    </location>
</feature>
<reference evidence="2 3" key="1">
    <citation type="submission" date="2019-04" db="EMBL/GenBank/DDBJ databases">
        <authorList>
            <person name="Yang Y."/>
            <person name="Wei D."/>
        </authorList>
    </citation>
    <scope>NUCLEOTIDE SEQUENCE [LARGE SCALE GENOMIC DNA]</scope>
    <source>
        <strain evidence="2 3">L-1-4w-11</strain>
    </source>
</reference>
<dbReference type="InterPro" id="IPR036086">
    <property type="entry name" value="ParB/Sulfiredoxin_sf"/>
</dbReference>
<sequence>MSNFDLLYMAPSELKPRDRAYRTHPESQMERLCGSIIAYGFNDPVGIDADNRIVSGAARVAAAERLGLNRIPVIRIDHLSPAKLRAYAIAVNKIAELAGYDESELALELGEIQSLLGDHELPELGLETAELDRLLSLGDDIAEEEVVDEPDPDRVISAVGSIWDLGRHAMLCGDALSRDSYVSLMGDERARYIISDLPYNLSTDTFSTTGRHSDFCQGAGELDSAQFTRFLTTAMRHMAAMSANGSIHMFFMSHHFLLELLRAGRIVYGDHKTIITWKKQFPGLGSWYRSQSEFIAAFKNGDAPYINNLGVHGRNRSTVWEYDGMAGFGRERDELLAANVSEAAPAHRRCDPRLQQARLDRPRPLCGIGHDPARRRADREESPSDGTRPALRRRGHPTLPQGDGYRTGAESYRRDAGRPGKPARGVGGKHEGEERWQRRVRGRKARTRQDRGTRPRSTDGSPGARPPIPRDGPHRGSARSPWRRSTRWLNSSSGSAV</sequence>
<dbReference type="Gene3D" id="3.40.50.150">
    <property type="entry name" value="Vaccinia Virus protein VP39"/>
    <property type="match status" value="1"/>
</dbReference>
<feature type="compositionally biased region" description="Basic and acidic residues" evidence="1">
    <location>
        <begin position="447"/>
        <end position="457"/>
    </location>
</feature>
<feature type="compositionally biased region" description="Basic and acidic residues" evidence="1">
    <location>
        <begin position="428"/>
        <end position="437"/>
    </location>
</feature>
<evidence type="ECO:0000256" key="1">
    <source>
        <dbReference type="SAM" id="MobiDB-lite"/>
    </source>
</evidence>
<feature type="compositionally biased region" description="Basic and acidic residues" evidence="1">
    <location>
        <begin position="371"/>
        <end position="382"/>
    </location>
</feature>
<dbReference type="OrthoDB" id="7806498at2"/>
<keyword evidence="3" id="KW-1185">Reference proteome</keyword>
<dbReference type="SUPFAM" id="SSF110849">
    <property type="entry name" value="ParB/Sulfiredoxin"/>
    <property type="match status" value="1"/>
</dbReference>
<evidence type="ECO:0008006" key="4">
    <source>
        <dbReference type="Google" id="ProtNLM"/>
    </source>
</evidence>
<protein>
    <recommendedName>
        <fullName evidence="4">ParB/Sulfiredoxin domain-containing protein</fullName>
    </recommendedName>
</protein>
<dbReference type="Proteomes" id="UP000309138">
    <property type="component" value="Unassembled WGS sequence"/>
</dbReference>
<dbReference type="Gene3D" id="3.90.1530.10">
    <property type="entry name" value="Conserved hypothetical protein from pyrococcus furiosus pfu- 392566-001, ParB domain"/>
    <property type="match status" value="1"/>
</dbReference>
<accession>A0A4U1L3P2</accession>